<dbReference type="Proteomes" id="UP000772434">
    <property type="component" value="Unassembled WGS sequence"/>
</dbReference>
<evidence type="ECO:0000313" key="2">
    <source>
        <dbReference type="EMBL" id="KAF9072248.1"/>
    </source>
</evidence>
<name>A0A9P5PYI6_9AGAR</name>
<evidence type="ECO:0000313" key="3">
    <source>
        <dbReference type="Proteomes" id="UP000772434"/>
    </source>
</evidence>
<comment type="caution">
    <text evidence="2">The sequence shown here is derived from an EMBL/GenBank/DDBJ whole genome shotgun (WGS) entry which is preliminary data.</text>
</comment>
<feature type="compositionally biased region" description="Basic and acidic residues" evidence="1">
    <location>
        <begin position="166"/>
        <end position="180"/>
    </location>
</feature>
<organism evidence="2 3">
    <name type="scientific">Rhodocollybia butyracea</name>
    <dbReference type="NCBI Taxonomy" id="206335"/>
    <lineage>
        <taxon>Eukaryota</taxon>
        <taxon>Fungi</taxon>
        <taxon>Dikarya</taxon>
        <taxon>Basidiomycota</taxon>
        <taxon>Agaricomycotina</taxon>
        <taxon>Agaricomycetes</taxon>
        <taxon>Agaricomycetidae</taxon>
        <taxon>Agaricales</taxon>
        <taxon>Marasmiineae</taxon>
        <taxon>Omphalotaceae</taxon>
        <taxon>Rhodocollybia</taxon>
    </lineage>
</organism>
<dbReference type="AlphaFoldDB" id="A0A9P5PYI6"/>
<protein>
    <submittedName>
        <fullName evidence="2">Uncharacterized protein</fullName>
    </submittedName>
</protein>
<keyword evidence="3" id="KW-1185">Reference proteome</keyword>
<sequence>MANVGSQISAAPTASAAPKRSTNRIYDTRYGGFPISHRDALAWANRIRTQDGKPLLTDAPRHSGSIMGTIEPIIEAAGGVACYPHGQIVAGKPYESYLIVTQYEEGEWHRVDGVLEPGSDLVEGEKEEIGKQLLRREDLVHLKSTFYSFGFPFLEIERLRTQACNSKHDELSSSDGESKSIIRAMRTQS</sequence>
<gene>
    <name evidence="2" type="ORF">BDP27DRAFT_1400929</name>
</gene>
<proteinExistence type="predicted"/>
<accession>A0A9P5PYI6</accession>
<feature type="region of interest" description="Disordered" evidence="1">
    <location>
        <begin position="1"/>
        <end position="21"/>
    </location>
</feature>
<feature type="compositionally biased region" description="Polar residues" evidence="1">
    <location>
        <begin position="1"/>
        <end position="12"/>
    </location>
</feature>
<reference evidence="2" key="1">
    <citation type="submission" date="2020-11" db="EMBL/GenBank/DDBJ databases">
        <authorList>
            <consortium name="DOE Joint Genome Institute"/>
            <person name="Ahrendt S."/>
            <person name="Riley R."/>
            <person name="Andreopoulos W."/>
            <person name="Labutti K."/>
            <person name="Pangilinan J."/>
            <person name="Ruiz-Duenas F.J."/>
            <person name="Barrasa J.M."/>
            <person name="Sanchez-Garcia M."/>
            <person name="Camarero S."/>
            <person name="Miyauchi S."/>
            <person name="Serrano A."/>
            <person name="Linde D."/>
            <person name="Babiker R."/>
            <person name="Drula E."/>
            <person name="Ayuso-Fernandez I."/>
            <person name="Pacheco R."/>
            <person name="Padilla G."/>
            <person name="Ferreira P."/>
            <person name="Barriuso J."/>
            <person name="Kellner H."/>
            <person name="Castanera R."/>
            <person name="Alfaro M."/>
            <person name="Ramirez L."/>
            <person name="Pisabarro A.G."/>
            <person name="Kuo A."/>
            <person name="Tritt A."/>
            <person name="Lipzen A."/>
            <person name="He G."/>
            <person name="Yan M."/>
            <person name="Ng V."/>
            <person name="Cullen D."/>
            <person name="Martin F."/>
            <person name="Rosso M.-N."/>
            <person name="Henrissat B."/>
            <person name="Hibbett D."/>
            <person name="Martinez A.T."/>
            <person name="Grigoriev I.V."/>
        </authorList>
    </citation>
    <scope>NUCLEOTIDE SEQUENCE</scope>
    <source>
        <strain evidence="2">AH 40177</strain>
    </source>
</reference>
<evidence type="ECO:0000256" key="1">
    <source>
        <dbReference type="SAM" id="MobiDB-lite"/>
    </source>
</evidence>
<dbReference type="OrthoDB" id="2855226at2759"/>
<feature type="region of interest" description="Disordered" evidence="1">
    <location>
        <begin position="166"/>
        <end position="189"/>
    </location>
</feature>
<dbReference type="EMBL" id="JADNRY010000025">
    <property type="protein sequence ID" value="KAF9072248.1"/>
    <property type="molecule type" value="Genomic_DNA"/>
</dbReference>